<keyword evidence="1" id="KW-0472">Membrane</keyword>
<dbReference type="EMBL" id="JACAZH010000012">
    <property type="protein sequence ID" value="KAF7353310.1"/>
    <property type="molecule type" value="Genomic_DNA"/>
</dbReference>
<sequence length="291" mass="31938">MSDIDTTPLSAALPSLIFESCLYGIALILFISTVYFIATRRTLASRRQTVKHHFISPVFVGATVLFLAATAHWVVEIYTVFYFLSHFKGAVPEQAFYASPTYGADIVEATLIFIAILVGDSLMIYRLWIVWARNLRVLIFPIFSLSGVIVMVIGLFCVLSRSTANFPFLGGTESKPWVATGFLLSLFTSFYCTSFIAFRILKFNVRSTGNSGLTFFLAILVESAALQTFWLIFASATNLAGSSGEFQLLTLGAFPVVLCISNLLIHARVGLGWSSESAGVQPAKREYQGAV</sequence>
<evidence type="ECO:0000313" key="3">
    <source>
        <dbReference type="Proteomes" id="UP000623467"/>
    </source>
</evidence>
<dbReference type="AlphaFoldDB" id="A0A8H6Y388"/>
<reference evidence="2" key="1">
    <citation type="submission" date="2020-05" db="EMBL/GenBank/DDBJ databases">
        <title>Mycena genomes resolve the evolution of fungal bioluminescence.</title>
        <authorList>
            <person name="Tsai I.J."/>
        </authorList>
    </citation>
    <scope>NUCLEOTIDE SEQUENCE</scope>
    <source>
        <strain evidence="2">160909Yilan</strain>
    </source>
</reference>
<feature type="transmembrane region" description="Helical" evidence="1">
    <location>
        <begin position="137"/>
        <end position="161"/>
    </location>
</feature>
<dbReference type="Proteomes" id="UP000623467">
    <property type="component" value="Unassembled WGS sequence"/>
</dbReference>
<feature type="transmembrane region" description="Helical" evidence="1">
    <location>
        <begin position="12"/>
        <end position="37"/>
    </location>
</feature>
<feature type="transmembrane region" description="Helical" evidence="1">
    <location>
        <begin position="246"/>
        <end position="265"/>
    </location>
</feature>
<feature type="transmembrane region" description="Helical" evidence="1">
    <location>
        <begin position="181"/>
        <end position="201"/>
    </location>
</feature>
<feature type="transmembrane region" description="Helical" evidence="1">
    <location>
        <begin position="213"/>
        <end position="234"/>
    </location>
</feature>
<keyword evidence="3" id="KW-1185">Reference proteome</keyword>
<evidence type="ECO:0000313" key="2">
    <source>
        <dbReference type="EMBL" id="KAF7353310.1"/>
    </source>
</evidence>
<comment type="caution">
    <text evidence="2">The sequence shown here is derived from an EMBL/GenBank/DDBJ whole genome shotgun (WGS) entry which is preliminary data.</text>
</comment>
<dbReference type="OrthoDB" id="2756618at2759"/>
<gene>
    <name evidence="2" type="ORF">MSAN_01519000</name>
</gene>
<feature type="transmembrane region" description="Helical" evidence="1">
    <location>
        <begin position="58"/>
        <end position="84"/>
    </location>
</feature>
<accession>A0A8H6Y388</accession>
<evidence type="ECO:0000256" key="1">
    <source>
        <dbReference type="SAM" id="Phobius"/>
    </source>
</evidence>
<organism evidence="2 3">
    <name type="scientific">Mycena sanguinolenta</name>
    <dbReference type="NCBI Taxonomy" id="230812"/>
    <lineage>
        <taxon>Eukaryota</taxon>
        <taxon>Fungi</taxon>
        <taxon>Dikarya</taxon>
        <taxon>Basidiomycota</taxon>
        <taxon>Agaricomycotina</taxon>
        <taxon>Agaricomycetes</taxon>
        <taxon>Agaricomycetidae</taxon>
        <taxon>Agaricales</taxon>
        <taxon>Marasmiineae</taxon>
        <taxon>Mycenaceae</taxon>
        <taxon>Mycena</taxon>
    </lineage>
</organism>
<protein>
    <submittedName>
        <fullName evidence="2">Uncharacterized protein</fullName>
    </submittedName>
</protein>
<name>A0A8H6Y388_9AGAR</name>
<keyword evidence="1" id="KW-0812">Transmembrane</keyword>
<feature type="transmembrane region" description="Helical" evidence="1">
    <location>
        <begin position="104"/>
        <end position="125"/>
    </location>
</feature>
<proteinExistence type="predicted"/>
<keyword evidence="1" id="KW-1133">Transmembrane helix</keyword>